<dbReference type="EMBL" id="CBEP010000019">
    <property type="protein sequence ID" value="CDC03800.1"/>
    <property type="molecule type" value="Genomic_DNA"/>
</dbReference>
<proteinExistence type="predicted"/>
<sequence>MSISAMTVEDCKKIIRKRLGDYRYQHSVNVSKCAADLAEKYGADPHKAKIAGILHDATKETPYPEQLQMMERYGILLSDIEKQAPKLWHAVSGACFMEYELGIEDEDILNAVRYHTTARKGMTTLEKVIYIADFISAERDYPGVDELRRASRESLERVMLEGLSFSMCDLSKRKMLIHPNTFEAYNEILLAMKKE</sequence>
<dbReference type="EC" id="3.6.1.41" evidence="1"/>
<keyword evidence="3" id="KW-0547">Nucleotide-binding</keyword>
<accession>R6MYB0</accession>
<organism evidence="8 9">
    <name type="scientific">[Clostridium] leptum CAG:27</name>
    <dbReference type="NCBI Taxonomy" id="1263068"/>
    <lineage>
        <taxon>Bacteria</taxon>
        <taxon>Bacillati</taxon>
        <taxon>Bacillota</taxon>
        <taxon>Clostridia</taxon>
        <taxon>Eubacteriales</taxon>
        <taxon>Oscillospiraceae</taxon>
        <taxon>Oscillospiraceae incertae sedis</taxon>
    </lineage>
</organism>
<dbReference type="NCBIfam" id="TIGR00277">
    <property type="entry name" value="HDIG"/>
    <property type="match status" value="1"/>
</dbReference>
<dbReference type="AlphaFoldDB" id="R6MYB0"/>
<dbReference type="SMART" id="SM00471">
    <property type="entry name" value="HDc"/>
    <property type="match status" value="1"/>
</dbReference>
<dbReference type="InterPro" id="IPR006674">
    <property type="entry name" value="HD_domain"/>
</dbReference>
<name>R6MYB0_9FIRM</name>
<evidence type="ECO:0000313" key="8">
    <source>
        <dbReference type="EMBL" id="CDC03800.1"/>
    </source>
</evidence>
<dbReference type="SUPFAM" id="SSF109604">
    <property type="entry name" value="HD-domain/PDEase-like"/>
    <property type="match status" value="1"/>
</dbReference>
<feature type="domain" description="HD" evidence="7">
    <location>
        <begin position="23"/>
        <end position="138"/>
    </location>
</feature>
<comment type="catalytic activity">
    <reaction evidence="6">
        <text>P(1),P(4)-bis(5'-adenosyl) tetraphosphate + H2O = 2 ADP + 2 H(+)</text>
        <dbReference type="Rhea" id="RHEA:24252"/>
        <dbReference type="ChEBI" id="CHEBI:15377"/>
        <dbReference type="ChEBI" id="CHEBI:15378"/>
        <dbReference type="ChEBI" id="CHEBI:58141"/>
        <dbReference type="ChEBI" id="CHEBI:456216"/>
        <dbReference type="EC" id="3.6.1.41"/>
    </reaction>
</comment>
<dbReference type="PROSITE" id="PS51831">
    <property type="entry name" value="HD"/>
    <property type="match status" value="1"/>
</dbReference>
<evidence type="ECO:0000256" key="4">
    <source>
        <dbReference type="ARBA" id="ARBA00022801"/>
    </source>
</evidence>
<keyword evidence="5" id="KW-0408">Iron</keyword>
<evidence type="ECO:0000256" key="2">
    <source>
        <dbReference type="ARBA" id="ARBA00022723"/>
    </source>
</evidence>
<dbReference type="GO" id="GO:0000166">
    <property type="term" value="F:nucleotide binding"/>
    <property type="evidence" value="ECO:0007669"/>
    <property type="project" value="UniProtKB-KW"/>
</dbReference>
<evidence type="ECO:0000256" key="1">
    <source>
        <dbReference type="ARBA" id="ARBA00012506"/>
    </source>
</evidence>
<evidence type="ECO:0000256" key="3">
    <source>
        <dbReference type="ARBA" id="ARBA00022741"/>
    </source>
</evidence>
<evidence type="ECO:0000256" key="5">
    <source>
        <dbReference type="ARBA" id="ARBA00023004"/>
    </source>
</evidence>
<dbReference type="InterPro" id="IPR051094">
    <property type="entry name" value="Diverse_Catalytic_Enzymes"/>
</dbReference>
<dbReference type="Pfam" id="PF01966">
    <property type="entry name" value="HD"/>
    <property type="match status" value="1"/>
</dbReference>
<dbReference type="NCBIfam" id="TIGR00488">
    <property type="entry name" value="bis(5'-nucleosyl)-tetraphosphatase (symmetrical) YqeK"/>
    <property type="match status" value="1"/>
</dbReference>
<evidence type="ECO:0000313" key="9">
    <source>
        <dbReference type="Proteomes" id="UP000018168"/>
    </source>
</evidence>
<dbReference type="CDD" id="cd00077">
    <property type="entry name" value="HDc"/>
    <property type="match status" value="1"/>
</dbReference>
<dbReference type="InterPro" id="IPR003607">
    <property type="entry name" value="HD/PDEase_dom"/>
</dbReference>
<dbReference type="InterPro" id="IPR005249">
    <property type="entry name" value="YqeK"/>
</dbReference>
<gene>
    <name evidence="8" type="ORF">BN578_01801</name>
</gene>
<dbReference type="PANTHER" id="PTHR35795">
    <property type="entry name" value="SLR1885 PROTEIN"/>
    <property type="match status" value="1"/>
</dbReference>
<dbReference type="GO" id="GO:0046872">
    <property type="term" value="F:metal ion binding"/>
    <property type="evidence" value="ECO:0007669"/>
    <property type="project" value="UniProtKB-KW"/>
</dbReference>
<evidence type="ECO:0000256" key="6">
    <source>
        <dbReference type="ARBA" id="ARBA00049417"/>
    </source>
</evidence>
<comment type="caution">
    <text evidence="8">The sequence shown here is derived from an EMBL/GenBank/DDBJ whole genome shotgun (WGS) entry which is preliminary data.</text>
</comment>
<dbReference type="PANTHER" id="PTHR35795:SF1">
    <property type="entry name" value="BIS(5'-NUCLEOSYL)-TETRAPHOSPHATASE, SYMMETRICAL"/>
    <property type="match status" value="1"/>
</dbReference>
<dbReference type="Proteomes" id="UP000018168">
    <property type="component" value="Unassembled WGS sequence"/>
</dbReference>
<keyword evidence="2" id="KW-0479">Metal-binding</keyword>
<dbReference type="Gene3D" id="1.10.3210.10">
    <property type="entry name" value="Hypothetical protein af1432"/>
    <property type="match status" value="1"/>
</dbReference>
<keyword evidence="4 8" id="KW-0378">Hydrolase</keyword>
<evidence type="ECO:0000259" key="7">
    <source>
        <dbReference type="PROSITE" id="PS51831"/>
    </source>
</evidence>
<dbReference type="InterPro" id="IPR006675">
    <property type="entry name" value="HDIG_dom"/>
</dbReference>
<reference evidence="8" key="1">
    <citation type="submission" date="2012-11" db="EMBL/GenBank/DDBJ databases">
        <title>Dependencies among metagenomic species, viruses, plasmids and units of genetic variation.</title>
        <authorList>
            <person name="Nielsen H.B."/>
            <person name="Almeida M."/>
            <person name="Juncker A.S."/>
            <person name="Rasmussen S."/>
            <person name="Li J."/>
            <person name="Sunagawa S."/>
            <person name="Plichta D."/>
            <person name="Gautier L."/>
            <person name="Le Chatelier E."/>
            <person name="Peletier E."/>
            <person name="Bonde I."/>
            <person name="Nielsen T."/>
            <person name="Manichanh C."/>
            <person name="Arumugam M."/>
            <person name="Batto J."/>
            <person name="Santos M.B.Q.D."/>
            <person name="Blom N."/>
            <person name="Borruel N."/>
            <person name="Burgdorf K.S."/>
            <person name="Boumezbeur F."/>
            <person name="Casellas F."/>
            <person name="Dore J."/>
            <person name="Guarner F."/>
            <person name="Hansen T."/>
            <person name="Hildebrand F."/>
            <person name="Kaas R.S."/>
            <person name="Kennedy S."/>
            <person name="Kristiansen K."/>
            <person name="Kultima J.R."/>
            <person name="Leonard P."/>
            <person name="Levenez F."/>
            <person name="Lund O."/>
            <person name="Moumen B."/>
            <person name="Le Paslier D."/>
            <person name="Pons N."/>
            <person name="Pedersen O."/>
            <person name="Prifti E."/>
            <person name="Qin J."/>
            <person name="Raes J."/>
            <person name="Tap J."/>
            <person name="Tims S."/>
            <person name="Ussery D.W."/>
            <person name="Yamada T."/>
            <person name="MetaHit consortium"/>
            <person name="Renault P."/>
            <person name="Sicheritz-Ponten T."/>
            <person name="Bork P."/>
            <person name="Wang J."/>
            <person name="Brunak S."/>
            <person name="Ehrlich S.D."/>
        </authorList>
    </citation>
    <scope>NUCLEOTIDE SEQUENCE [LARGE SCALE GENOMIC DNA]</scope>
</reference>
<dbReference type="GO" id="GO:0008803">
    <property type="term" value="F:bis(5'-nucleosyl)-tetraphosphatase (symmetrical) activity"/>
    <property type="evidence" value="ECO:0007669"/>
    <property type="project" value="UniProtKB-EC"/>
</dbReference>
<protein>
    <recommendedName>
        <fullName evidence="1">bis(5'-nucleosyl)-tetraphosphatase (symmetrical)</fullName>
        <ecNumber evidence="1">3.6.1.41</ecNumber>
    </recommendedName>
</protein>